<dbReference type="InterPro" id="IPR051267">
    <property type="entry name" value="STEAP_metalloreductase"/>
</dbReference>
<dbReference type="Pfam" id="PF03807">
    <property type="entry name" value="F420_oxidored"/>
    <property type="match status" value="1"/>
</dbReference>
<gene>
    <name evidence="3" type="ORF">KO481_21585</name>
</gene>
<keyword evidence="4" id="KW-1185">Reference proteome</keyword>
<evidence type="ECO:0000313" key="3">
    <source>
        <dbReference type="EMBL" id="MBU3064112.1"/>
    </source>
</evidence>
<dbReference type="SUPFAM" id="SSF51735">
    <property type="entry name" value="NAD(P)-binding Rossmann-fold domains"/>
    <property type="match status" value="1"/>
</dbReference>
<protein>
    <submittedName>
        <fullName evidence="3">NAD(P)-binding domain-containing protein</fullName>
    </submittedName>
</protein>
<accession>A0ABS6B1D5</accession>
<dbReference type="EMBL" id="JAHKNI010000007">
    <property type="protein sequence ID" value="MBU3064112.1"/>
    <property type="molecule type" value="Genomic_DNA"/>
</dbReference>
<dbReference type="InterPro" id="IPR028939">
    <property type="entry name" value="P5C_Rdtase_cat_N"/>
</dbReference>
<feature type="domain" description="Pyrroline-5-carboxylate reductase catalytic N-terminal" evidence="2">
    <location>
        <begin position="2"/>
        <end position="94"/>
    </location>
</feature>
<proteinExistence type="predicted"/>
<organism evidence="3 4">
    <name type="scientific">Nocardia albiluteola</name>
    <dbReference type="NCBI Taxonomy" id="2842303"/>
    <lineage>
        <taxon>Bacteria</taxon>
        <taxon>Bacillati</taxon>
        <taxon>Actinomycetota</taxon>
        <taxon>Actinomycetes</taxon>
        <taxon>Mycobacteriales</taxon>
        <taxon>Nocardiaceae</taxon>
        <taxon>Nocardia</taxon>
    </lineage>
</organism>
<dbReference type="RefSeq" id="WP_215919139.1">
    <property type="nucleotide sequence ID" value="NZ_JAHKNI010000007.1"/>
</dbReference>
<dbReference type="PANTHER" id="PTHR14239">
    <property type="entry name" value="DUDULIN-RELATED"/>
    <property type="match status" value="1"/>
</dbReference>
<keyword evidence="1" id="KW-0560">Oxidoreductase</keyword>
<reference evidence="3 4" key="1">
    <citation type="submission" date="2021-06" db="EMBL/GenBank/DDBJ databases">
        <title>Actinomycetes sequencing.</title>
        <authorList>
            <person name="Shan Q."/>
        </authorList>
    </citation>
    <scope>NUCLEOTIDE SEQUENCE [LARGE SCALE GENOMIC DNA]</scope>
    <source>
        <strain evidence="3 4">NEAU-G5</strain>
    </source>
</reference>
<name>A0ABS6B1D5_9NOCA</name>
<dbReference type="Proteomes" id="UP000733379">
    <property type="component" value="Unassembled WGS sequence"/>
</dbReference>
<sequence>MKIGTIGAGRMVEALGGRWVRAGHEVMIGARNPQSAKEVADRIGAAGSGSLSEAAEFGDVVLFGVKKDAVESALEAAGAREGSLSGKVVIDCGNAVNTADFSLMTWEGKSFAEHAEAIATGSRVVKAFNLAAYTVWELDPVSYDGRPLAVPFCGEDAAKKLVEPLITDLGASALDIGDLRQARHLEAMGVVIVKMLFTGHGLNSVFQFIEAAPA</sequence>
<evidence type="ECO:0000259" key="2">
    <source>
        <dbReference type="Pfam" id="PF03807"/>
    </source>
</evidence>
<dbReference type="InterPro" id="IPR036291">
    <property type="entry name" value="NAD(P)-bd_dom_sf"/>
</dbReference>
<evidence type="ECO:0000313" key="4">
    <source>
        <dbReference type="Proteomes" id="UP000733379"/>
    </source>
</evidence>
<dbReference type="Gene3D" id="3.40.50.720">
    <property type="entry name" value="NAD(P)-binding Rossmann-like Domain"/>
    <property type="match status" value="1"/>
</dbReference>
<comment type="caution">
    <text evidence="3">The sequence shown here is derived from an EMBL/GenBank/DDBJ whole genome shotgun (WGS) entry which is preliminary data.</text>
</comment>
<dbReference type="PANTHER" id="PTHR14239:SF10">
    <property type="entry name" value="REDUCTASE"/>
    <property type="match status" value="1"/>
</dbReference>
<evidence type="ECO:0000256" key="1">
    <source>
        <dbReference type="ARBA" id="ARBA00023002"/>
    </source>
</evidence>